<feature type="modified residue" description="N6-(pyridoxal phosphate)lysine" evidence="3">
    <location>
        <position position="221"/>
    </location>
</feature>
<evidence type="ECO:0000256" key="3">
    <source>
        <dbReference type="PIRSR" id="PIRSR001434-2"/>
    </source>
</evidence>
<dbReference type="EMBL" id="QRDX01000002">
    <property type="protein sequence ID" value="RED49545.1"/>
    <property type="molecule type" value="Genomic_DNA"/>
</dbReference>
<organism evidence="5 6">
    <name type="scientific">Seonamhaeicola aphaedonensis</name>
    <dbReference type="NCBI Taxonomy" id="1461338"/>
    <lineage>
        <taxon>Bacteria</taxon>
        <taxon>Pseudomonadati</taxon>
        <taxon>Bacteroidota</taxon>
        <taxon>Flavobacteriia</taxon>
        <taxon>Flavobacteriales</taxon>
        <taxon>Flavobacteriaceae</taxon>
    </lineage>
</organism>
<dbReference type="Proteomes" id="UP000256629">
    <property type="component" value="Unassembled WGS sequence"/>
</dbReference>
<protein>
    <submittedName>
        <fullName evidence="5">Methionine-gamma-lyase</fullName>
    </submittedName>
</protein>
<comment type="similarity">
    <text evidence="4">Belongs to the trans-sulfuration enzymes family.</text>
</comment>
<dbReference type="InterPro" id="IPR000277">
    <property type="entry name" value="Cys/Met-Metab_PyrdxlP-dep_enz"/>
</dbReference>
<accession>A0A3D9HJD3</accession>
<gene>
    <name evidence="5" type="ORF">DFQ02_102319</name>
</gene>
<evidence type="ECO:0000256" key="1">
    <source>
        <dbReference type="ARBA" id="ARBA00001933"/>
    </source>
</evidence>
<dbReference type="PANTHER" id="PTHR11808:SF80">
    <property type="entry name" value="CYSTATHIONINE GAMMA-LYASE"/>
    <property type="match status" value="1"/>
</dbReference>
<dbReference type="PIRSF" id="PIRSF001434">
    <property type="entry name" value="CGS"/>
    <property type="match status" value="1"/>
</dbReference>
<dbReference type="Gene3D" id="3.90.1150.10">
    <property type="entry name" value="Aspartate Aminotransferase, domain 1"/>
    <property type="match status" value="1"/>
</dbReference>
<dbReference type="InterPro" id="IPR015424">
    <property type="entry name" value="PyrdxlP-dep_Trfase"/>
</dbReference>
<dbReference type="FunFam" id="3.40.640.10:FF:000046">
    <property type="entry name" value="Cystathionine gamma-lyase"/>
    <property type="match status" value="1"/>
</dbReference>
<dbReference type="SUPFAM" id="SSF53383">
    <property type="entry name" value="PLP-dependent transferases"/>
    <property type="match status" value="1"/>
</dbReference>
<dbReference type="GO" id="GO:0019346">
    <property type="term" value="P:transsulfuration"/>
    <property type="evidence" value="ECO:0007669"/>
    <property type="project" value="InterPro"/>
</dbReference>
<keyword evidence="6" id="KW-1185">Reference proteome</keyword>
<evidence type="ECO:0000313" key="5">
    <source>
        <dbReference type="EMBL" id="RED49545.1"/>
    </source>
</evidence>
<dbReference type="GO" id="GO:0030170">
    <property type="term" value="F:pyridoxal phosphate binding"/>
    <property type="evidence" value="ECO:0007669"/>
    <property type="project" value="InterPro"/>
</dbReference>
<evidence type="ECO:0000313" key="6">
    <source>
        <dbReference type="Proteomes" id="UP000256629"/>
    </source>
</evidence>
<dbReference type="PANTHER" id="PTHR11808">
    <property type="entry name" value="TRANS-SULFURATION ENZYME FAMILY MEMBER"/>
    <property type="match status" value="1"/>
</dbReference>
<evidence type="ECO:0000256" key="2">
    <source>
        <dbReference type="ARBA" id="ARBA00022898"/>
    </source>
</evidence>
<sequence>MTISLYFTKLEVIKPYIMSFKPANHIQDLQYFGEFGGVNPSISDSSTYTFLSAKTMFDTFEGNADGCYLYSRHSSPSNLYLGEALAAMEGTETAIVTSSGMGAITSVLLQLCNVGDHIISSRTIYGGTYAFLKNFTPKFNIKTSFVDITKLESIEKAIDKNTKIIYCEVVSNPLLEIANIKEIAKIANKHQLTLVVDNTFSPLSISPAKLGAHVIIHSLTKFINGSSDTVGGAVCGTHELINLLRNVNDGAAMLLGVTMDSLRAASILKNLRTLHIRMQQHSKNGLYLARKFEADGLKTVYPGLESHPSHKLFTNQMNKEYGYGGMLTIDVGALDKANKLMEMMQEKNLGYLAVSLGFYKTLFSAPGTSTSSEIPANEQKAMGLTDGLIRFSIGLDADIERTYKMMRQCMEALGILKFKKLGKIT</sequence>
<dbReference type="InterPro" id="IPR015422">
    <property type="entry name" value="PyrdxlP-dep_Trfase_small"/>
</dbReference>
<dbReference type="InterPro" id="IPR015421">
    <property type="entry name" value="PyrdxlP-dep_Trfase_major"/>
</dbReference>
<proteinExistence type="inferred from homology"/>
<comment type="cofactor">
    <cofactor evidence="1 4">
        <name>pyridoxal 5'-phosphate</name>
        <dbReference type="ChEBI" id="CHEBI:597326"/>
    </cofactor>
</comment>
<dbReference type="Pfam" id="PF01053">
    <property type="entry name" value="Cys_Met_Meta_PP"/>
    <property type="match status" value="1"/>
</dbReference>
<keyword evidence="2 3" id="KW-0663">Pyridoxal phosphate</keyword>
<dbReference type="AlphaFoldDB" id="A0A3D9HJD3"/>
<keyword evidence="5" id="KW-0456">Lyase</keyword>
<reference evidence="5 6" key="1">
    <citation type="submission" date="2018-07" db="EMBL/GenBank/DDBJ databases">
        <title>Genomic Encyclopedia of Type Strains, Phase III (KMG-III): the genomes of soil and plant-associated and newly described type strains.</title>
        <authorList>
            <person name="Whitman W."/>
        </authorList>
    </citation>
    <scope>NUCLEOTIDE SEQUENCE [LARGE SCALE GENOMIC DNA]</scope>
    <source>
        <strain evidence="5 6">CECT 8487</strain>
    </source>
</reference>
<dbReference type="Gene3D" id="3.40.640.10">
    <property type="entry name" value="Type I PLP-dependent aspartate aminotransferase-like (Major domain)"/>
    <property type="match status" value="1"/>
</dbReference>
<evidence type="ECO:0000256" key="4">
    <source>
        <dbReference type="RuleBase" id="RU362118"/>
    </source>
</evidence>
<comment type="caution">
    <text evidence="5">The sequence shown here is derived from an EMBL/GenBank/DDBJ whole genome shotgun (WGS) entry which is preliminary data.</text>
</comment>
<name>A0A3D9HJD3_9FLAO</name>
<dbReference type="GO" id="GO:0005737">
    <property type="term" value="C:cytoplasm"/>
    <property type="evidence" value="ECO:0007669"/>
    <property type="project" value="TreeGrafter"/>
</dbReference>
<dbReference type="GO" id="GO:0016846">
    <property type="term" value="F:carbon-sulfur lyase activity"/>
    <property type="evidence" value="ECO:0007669"/>
    <property type="project" value="TreeGrafter"/>
</dbReference>